<organism evidence="1 2">
    <name type="scientific">Macroventuria anomochaeta</name>
    <dbReference type="NCBI Taxonomy" id="301207"/>
    <lineage>
        <taxon>Eukaryota</taxon>
        <taxon>Fungi</taxon>
        <taxon>Dikarya</taxon>
        <taxon>Ascomycota</taxon>
        <taxon>Pezizomycotina</taxon>
        <taxon>Dothideomycetes</taxon>
        <taxon>Pleosporomycetidae</taxon>
        <taxon>Pleosporales</taxon>
        <taxon>Pleosporineae</taxon>
        <taxon>Didymellaceae</taxon>
        <taxon>Macroventuria</taxon>
    </lineage>
</organism>
<dbReference type="Proteomes" id="UP000799754">
    <property type="component" value="Unassembled WGS sequence"/>
</dbReference>
<evidence type="ECO:0000313" key="2">
    <source>
        <dbReference type="Proteomes" id="UP000799754"/>
    </source>
</evidence>
<proteinExistence type="predicted"/>
<protein>
    <submittedName>
        <fullName evidence="1">Uncharacterized protein</fullName>
    </submittedName>
</protein>
<sequence>MNDISLRNQRESPFLRLPGEVRNRIYEHALGGKHISYLYPRLYSADRNHLRKFGHNGLEANIVPKLLHLTITCRQIHDETDLLIFRMNDFCISANFCLKAFDVLSQRQLGAIKTCIWPRQCEYVTDFTISKFTGLQRLVVRETGYSGDDFYAPEDSATPRVHVWYEGKRRVALGRIDGWKAKGIEIEYCK</sequence>
<reference evidence="1" key="1">
    <citation type="journal article" date="2020" name="Stud. Mycol.">
        <title>101 Dothideomycetes genomes: a test case for predicting lifestyles and emergence of pathogens.</title>
        <authorList>
            <person name="Haridas S."/>
            <person name="Albert R."/>
            <person name="Binder M."/>
            <person name="Bloem J."/>
            <person name="Labutti K."/>
            <person name="Salamov A."/>
            <person name="Andreopoulos B."/>
            <person name="Baker S."/>
            <person name="Barry K."/>
            <person name="Bills G."/>
            <person name="Bluhm B."/>
            <person name="Cannon C."/>
            <person name="Castanera R."/>
            <person name="Culley D."/>
            <person name="Daum C."/>
            <person name="Ezra D."/>
            <person name="Gonzalez J."/>
            <person name="Henrissat B."/>
            <person name="Kuo A."/>
            <person name="Liang C."/>
            <person name="Lipzen A."/>
            <person name="Lutzoni F."/>
            <person name="Magnuson J."/>
            <person name="Mondo S."/>
            <person name="Nolan M."/>
            <person name="Ohm R."/>
            <person name="Pangilinan J."/>
            <person name="Park H.-J."/>
            <person name="Ramirez L."/>
            <person name="Alfaro M."/>
            <person name="Sun H."/>
            <person name="Tritt A."/>
            <person name="Yoshinaga Y."/>
            <person name="Zwiers L.-H."/>
            <person name="Turgeon B."/>
            <person name="Goodwin S."/>
            <person name="Spatafora J."/>
            <person name="Crous P."/>
            <person name="Grigoriev I."/>
        </authorList>
    </citation>
    <scope>NUCLEOTIDE SEQUENCE</scope>
    <source>
        <strain evidence="1">CBS 525.71</strain>
    </source>
</reference>
<keyword evidence="2" id="KW-1185">Reference proteome</keyword>
<name>A0ACB6RUG9_9PLEO</name>
<accession>A0ACB6RUG9</accession>
<comment type="caution">
    <text evidence="1">The sequence shown here is derived from an EMBL/GenBank/DDBJ whole genome shotgun (WGS) entry which is preliminary data.</text>
</comment>
<gene>
    <name evidence="1" type="ORF">BU25DRAFT_461074</name>
</gene>
<dbReference type="EMBL" id="MU006730">
    <property type="protein sequence ID" value="KAF2624547.1"/>
    <property type="molecule type" value="Genomic_DNA"/>
</dbReference>
<evidence type="ECO:0000313" key="1">
    <source>
        <dbReference type="EMBL" id="KAF2624547.1"/>
    </source>
</evidence>